<dbReference type="GO" id="GO:0006886">
    <property type="term" value="P:intracellular protein transport"/>
    <property type="evidence" value="ECO:0007669"/>
    <property type="project" value="InterPro"/>
</dbReference>
<accession>A0AB39ZIS8</accession>
<dbReference type="PANTHER" id="PTHR15863">
    <property type="entry name" value="MRN COMPLEX-INTERACTING PROTEIN"/>
    <property type="match status" value="1"/>
</dbReference>
<feature type="region of interest" description="Disordered" evidence="1">
    <location>
        <begin position="82"/>
        <end position="105"/>
    </location>
</feature>
<dbReference type="Proteomes" id="UP001652628">
    <property type="component" value="Chromosome 3"/>
</dbReference>
<feature type="domain" description="MRN complex-interacting protein N-terminal" evidence="2">
    <location>
        <begin position="7"/>
        <end position="165"/>
    </location>
</feature>
<evidence type="ECO:0000259" key="2">
    <source>
        <dbReference type="Pfam" id="PF15749"/>
    </source>
</evidence>
<dbReference type="GO" id="GO:0008270">
    <property type="term" value="F:zinc ion binding"/>
    <property type="evidence" value="ECO:0007669"/>
    <property type="project" value="InterPro"/>
</dbReference>
<name>A0AB39ZIS8_DROSZ</name>
<dbReference type="GeneID" id="108014685"/>
<dbReference type="InterPro" id="IPR032739">
    <property type="entry name" value="MRNIP"/>
</dbReference>
<sequence>MSQEIRVLQCIQCKMYQVDIVKKANKWQCKICRQKQNMLKEFFRGSGPECRVKVQQLNLERGVQEEKLEEDLFLTAQEQLDQKENSLEKQKSTPQRKTNKWADYVDEPIEIPQKTAVVPPKIDEKQEELPMNFNRSRNKVSRSNKRLAESPQTVNKKSCSKWNDFL</sequence>
<proteinExistence type="predicted"/>
<organism evidence="3 4">
    <name type="scientific">Drosophila suzukii</name>
    <name type="common">Spotted-wing drosophila fruit fly</name>
    <dbReference type="NCBI Taxonomy" id="28584"/>
    <lineage>
        <taxon>Eukaryota</taxon>
        <taxon>Metazoa</taxon>
        <taxon>Ecdysozoa</taxon>
        <taxon>Arthropoda</taxon>
        <taxon>Hexapoda</taxon>
        <taxon>Insecta</taxon>
        <taxon>Pterygota</taxon>
        <taxon>Neoptera</taxon>
        <taxon>Endopterygota</taxon>
        <taxon>Diptera</taxon>
        <taxon>Brachycera</taxon>
        <taxon>Muscomorpha</taxon>
        <taxon>Ephydroidea</taxon>
        <taxon>Drosophilidae</taxon>
        <taxon>Drosophila</taxon>
        <taxon>Sophophora</taxon>
    </lineage>
</organism>
<feature type="region of interest" description="Disordered" evidence="1">
    <location>
        <begin position="134"/>
        <end position="166"/>
    </location>
</feature>
<feature type="compositionally biased region" description="Polar residues" evidence="1">
    <location>
        <begin position="150"/>
        <end position="166"/>
    </location>
</feature>
<dbReference type="RefSeq" id="XP_016936348.4">
    <property type="nucleotide sequence ID" value="XM_017080859.4"/>
</dbReference>
<protein>
    <submittedName>
        <fullName evidence="4">MRN complex-interacting protein</fullName>
    </submittedName>
</protein>
<feature type="compositionally biased region" description="Basic and acidic residues" evidence="1">
    <location>
        <begin position="82"/>
        <end position="91"/>
    </location>
</feature>
<dbReference type="GO" id="GO:0003682">
    <property type="term" value="F:chromatin binding"/>
    <property type="evidence" value="ECO:0007669"/>
    <property type="project" value="TreeGrafter"/>
</dbReference>
<dbReference type="PANTHER" id="PTHR15863:SF2">
    <property type="entry name" value="MRN COMPLEX-INTERACTING PROTEIN"/>
    <property type="match status" value="1"/>
</dbReference>
<reference evidence="4" key="1">
    <citation type="submission" date="2025-08" db="UniProtKB">
        <authorList>
            <consortium name="RefSeq"/>
        </authorList>
    </citation>
    <scope>IDENTIFICATION</scope>
</reference>
<gene>
    <name evidence="4" type="primary">LOC108014685</name>
</gene>
<dbReference type="InterPro" id="IPR049472">
    <property type="entry name" value="MRNIP_N"/>
</dbReference>
<dbReference type="GO" id="GO:0007095">
    <property type="term" value="P:mitotic G2 DNA damage checkpoint signaling"/>
    <property type="evidence" value="ECO:0007669"/>
    <property type="project" value="TreeGrafter"/>
</dbReference>
<dbReference type="Pfam" id="PF15749">
    <property type="entry name" value="MRNIP"/>
    <property type="match status" value="1"/>
</dbReference>
<keyword evidence="3" id="KW-1185">Reference proteome</keyword>
<feature type="compositionally biased region" description="Basic residues" evidence="1">
    <location>
        <begin position="136"/>
        <end position="145"/>
    </location>
</feature>
<evidence type="ECO:0000256" key="1">
    <source>
        <dbReference type="SAM" id="MobiDB-lite"/>
    </source>
</evidence>
<evidence type="ECO:0000313" key="4">
    <source>
        <dbReference type="RefSeq" id="XP_016936348.4"/>
    </source>
</evidence>
<dbReference type="AlphaFoldDB" id="A0AB39ZIS8"/>
<dbReference type="GO" id="GO:0006888">
    <property type="term" value="P:endoplasmic reticulum to Golgi vesicle-mediated transport"/>
    <property type="evidence" value="ECO:0007669"/>
    <property type="project" value="InterPro"/>
</dbReference>
<evidence type="ECO:0000313" key="3">
    <source>
        <dbReference type="Proteomes" id="UP001652628"/>
    </source>
</evidence>
<dbReference type="GO" id="GO:0030127">
    <property type="term" value="C:COPII vesicle coat"/>
    <property type="evidence" value="ECO:0007669"/>
    <property type="project" value="InterPro"/>
</dbReference>
<dbReference type="GO" id="GO:0005634">
    <property type="term" value="C:nucleus"/>
    <property type="evidence" value="ECO:0007669"/>
    <property type="project" value="TreeGrafter"/>
</dbReference>